<dbReference type="Gene3D" id="3.40.50.2000">
    <property type="entry name" value="Glycogen Phosphorylase B"/>
    <property type="match status" value="2"/>
</dbReference>
<feature type="transmembrane region" description="Helical" evidence="1">
    <location>
        <begin position="130"/>
        <end position="151"/>
    </location>
</feature>
<keyword evidence="1" id="KW-1133">Transmembrane helix</keyword>
<evidence type="ECO:0000313" key="4">
    <source>
        <dbReference type="EMBL" id="ACQ54708.1"/>
    </source>
</evidence>
<sequence>MMCSNRLNKKIVIFGASNSGKKLLSFLKSFNFDICYFVDNDKNKWGKFFCDKEIKEPKILKKINKEDYIIIIGSMFIKEISEQLESLGYNINEDYITMHSFIKKSIDDNFNNILDSIKEKSVGKHKTNSIFITLPLGFILGGVEIWSILAFKGLNEKYNNSYLINLNPKNENKDYNYIKNYENKILNYNIKENNYMDSIIHLCNQLTNHLPITIIPNHSEEMFIIGYILKNKYPTLVNIVSVLHSDLNYAYDMNKCYSDSICKFVCVSEEIDNKFKEILPGRQIDINNKVSPVIMKNIRKSYSSEKEPIKIGFAGRLIKEQKRCDLLMELIKKLKNLEISFEINIAGEGEYYDIISEYVSKQNLASKINLYGIIPHNRMNNFWASQDIYLNVSDYEGTSLAMLEALGNGAVPIVTGVSGVQKVIDNNINGFIVETGSVNKILEYIKYLYDNRYKLQEFGQKSINKINNICCLNNYVTYLHDICELQ</sequence>
<accession>A0A3F3A025</accession>
<dbReference type="Pfam" id="PF00534">
    <property type="entry name" value="Glycos_transf_1"/>
    <property type="match status" value="1"/>
</dbReference>
<evidence type="ECO:0000256" key="1">
    <source>
        <dbReference type="SAM" id="Phobius"/>
    </source>
</evidence>
<dbReference type="InterPro" id="IPR013691">
    <property type="entry name" value="MeTrfase_14"/>
</dbReference>
<proteinExistence type="predicted"/>
<dbReference type="SUPFAM" id="SSF53335">
    <property type="entry name" value="S-adenosyl-L-methionine-dependent methyltransferases"/>
    <property type="match status" value="1"/>
</dbReference>
<dbReference type="AlphaFoldDB" id="A0A3F3A025"/>
<feature type="domain" description="C-methyltransferase" evidence="3">
    <location>
        <begin position="6"/>
        <end position="86"/>
    </location>
</feature>
<gene>
    <name evidence="4" type="ordered locus">CLJ_B2934</name>
</gene>
<evidence type="ECO:0000259" key="2">
    <source>
        <dbReference type="Pfam" id="PF00534"/>
    </source>
</evidence>
<name>A0A3F3A025_CLOB6</name>
<keyword evidence="1" id="KW-0472">Membrane</keyword>
<dbReference type="EMBL" id="CP001083">
    <property type="protein sequence ID" value="ACQ54708.1"/>
    <property type="molecule type" value="Genomic_DNA"/>
</dbReference>
<evidence type="ECO:0000313" key="5">
    <source>
        <dbReference type="Proteomes" id="UP000002333"/>
    </source>
</evidence>
<reference evidence="5" key="2">
    <citation type="submission" date="2008-05" db="EMBL/GenBank/DDBJ databases">
        <title>Genome sequence of Clostridium botulinum Ba4 strain 657.</title>
        <authorList>
            <person name="Shrivastava S."/>
            <person name="Brown J.L."/>
            <person name="Bruce D."/>
            <person name="Detter C."/>
            <person name="Munk C."/>
            <person name="Smith L.A."/>
            <person name="Smith T.J."/>
            <person name="Sutton G."/>
            <person name="Brettin T.S."/>
        </authorList>
    </citation>
    <scope>NUCLEOTIDE SEQUENCE [LARGE SCALE GENOMIC DNA]</scope>
    <source>
        <strain evidence="5">657 / Type Ba4</strain>
    </source>
</reference>
<dbReference type="RefSeq" id="WP_003361334.1">
    <property type="nucleotide sequence ID" value="NC_012658.1"/>
</dbReference>
<reference evidence="4 5" key="1">
    <citation type="journal article" date="2007" name="PLoS ONE">
        <title>Analysis of the neurotoxin complex genes in Clostridium botulinum A1-A4 and B1 strains: BoNT/A3, /Ba4 and /B1 clusters are located within plasmids.</title>
        <authorList>
            <person name="Smith T.J."/>
            <person name="Hill K.K."/>
            <person name="Foley B.T."/>
            <person name="Detter J.C."/>
            <person name="Munk A.C."/>
            <person name="Bruce D.C."/>
            <person name="Doggett N.A."/>
            <person name="Smith L.A."/>
            <person name="Marks J.D."/>
            <person name="Xie G."/>
            <person name="Brettin T.S."/>
        </authorList>
    </citation>
    <scope>NUCLEOTIDE SEQUENCE [LARGE SCALE GENOMIC DNA]</scope>
    <source>
        <strain evidence="5">657 / Type Ba4</strain>
    </source>
</reference>
<dbReference type="KEGG" id="cbi:CLJ_B2934"/>
<dbReference type="InterPro" id="IPR001296">
    <property type="entry name" value="Glyco_trans_1"/>
</dbReference>
<dbReference type="SUPFAM" id="SSF53756">
    <property type="entry name" value="UDP-Glycosyltransferase/glycogen phosphorylase"/>
    <property type="match status" value="1"/>
</dbReference>
<dbReference type="Pfam" id="PF08484">
    <property type="entry name" value="Methyltransf_14"/>
    <property type="match status" value="1"/>
</dbReference>
<feature type="domain" description="Glycosyl transferase family 1" evidence="2">
    <location>
        <begin position="296"/>
        <end position="462"/>
    </location>
</feature>
<dbReference type="GO" id="GO:0016757">
    <property type="term" value="F:glycosyltransferase activity"/>
    <property type="evidence" value="ECO:0007669"/>
    <property type="project" value="InterPro"/>
</dbReference>
<dbReference type="Gene3D" id="3.40.50.720">
    <property type="entry name" value="NAD(P)-binding Rossmann-like Domain"/>
    <property type="match status" value="1"/>
</dbReference>
<dbReference type="Proteomes" id="UP000002333">
    <property type="component" value="Chromosome"/>
</dbReference>
<organism evidence="4 5">
    <name type="scientific">Clostridium botulinum (strain 657 / Type Ba4)</name>
    <dbReference type="NCBI Taxonomy" id="515621"/>
    <lineage>
        <taxon>Bacteria</taxon>
        <taxon>Bacillati</taxon>
        <taxon>Bacillota</taxon>
        <taxon>Clostridia</taxon>
        <taxon>Eubacteriales</taxon>
        <taxon>Clostridiaceae</taxon>
        <taxon>Clostridium</taxon>
    </lineage>
</organism>
<dbReference type="PANTHER" id="PTHR12526">
    <property type="entry name" value="GLYCOSYLTRANSFERASE"/>
    <property type="match status" value="1"/>
</dbReference>
<keyword evidence="1" id="KW-0812">Transmembrane</keyword>
<dbReference type="InterPro" id="IPR029063">
    <property type="entry name" value="SAM-dependent_MTases_sf"/>
</dbReference>
<protein>
    <submittedName>
        <fullName evidence="4">Capsular polysaccharide synthesis protein</fullName>
    </submittedName>
</protein>
<evidence type="ECO:0000259" key="3">
    <source>
        <dbReference type="Pfam" id="PF08484"/>
    </source>
</evidence>